<evidence type="ECO:0000256" key="4">
    <source>
        <dbReference type="ARBA" id="ARBA00023172"/>
    </source>
</evidence>
<dbReference type="Gene3D" id="1.10.443.10">
    <property type="entry name" value="Intergrase catalytic core"/>
    <property type="match status" value="1"/>
</dbReference>
<keyword evidence="4" id="KW-0233">DNA recombination</keyword>
<dbReference type="PANTHER" id="PTHR30629">
    <property type="entry name" value="PROPHAGE INTEGRASE"/>
    <property type="match status" value="1"/>
</dbReference>
<evidence type="ECO:0000256" key="3">
    <source>
        <dbReference type="ARBA" id="ARBA00023125"/>
    </source>
</evidence>
<reference evidence="6 7" key="1">
    <citation type="submission" date="2022-11" db="EMBL/GenBank/DDBJ databases">
        <title>Minimal conservation of predation-associated metabolite biosynthetic gene clusters underscores biosynthetic potential of Myxococcota including descriptions for ten novel species: Archangium lansinium sp. nov., Myxococcus landrumus sp. nov., Nannocystis bai.</title>
        <authorList>
            <person name="Ahearne A."/>
            <person name="Stevens C."/>
            <person name="Dowd S."/>
        </authorList>
    </citation>
    <scope>NUCLEOTIDE SEQUENCE [LARGE SCALE GENOMIC DNA]</scope>
    <source>
        <strain evidence="6 7">RJM3</strain>
    </source>
</reference>
<dbReference type="EMBL" id="JAQNDO010000001">
    <property type="protein sequence ID" value="MDC0747839.1"/>
    <property type="molecule type" value="Genomic_DNA"/>
</dbReference>
<dbReference type="SUPFAM" id="SSF56349">
    <property type="entry name" value="DNA breaking-rejoining enzymes"/>
    <property type="match status" value="1"/>
</dbReference>
<dbReference type="InterPro" id="IPR010998">
    <property type="entry name" value="Integrase_recombinase_N"/>
</dbReference>
<keyword evidence="3" id="KW-0238">DNA-binding</keyword>
<dbReference type="PANTHER" id="PTHR30629:SF2">
    <property type="entry name" value="PROPHAGE INTEGRASE INTS-RELATED"/>
    <property type="match status" value="1"/>
</dbReference>
<name>A0ABT5F2L3_9BACT</name>
<evidence type="ECO:0000313" key="7">
    <source>
        <dbReference type="Proteomes" id="UP001221411"/>
    </source>
</evidence>
<sequence length="251" mass="27616">MSEAMAREKAMVLTERAAKENATRAPAGTAKAASGGETLSAYVERWCAVRKACGIVTAEEASGILAKWLDPHVLEKPLADVTRDDLEAFVETLDGAVLEERITWKTAVNVWGLVAKLFRDACSSKVRALLVRDTNPAHGVPGPERGVKKAKTYLFPAEFLTLVSCEGISLAWRRSIAVAIFLYIRASELRALRWEDIDLDRWVMHVHRGTGPRRAGEHDEERDGAPVLGRAARPPAPRSAARRIRRAGRSD</sequence>
<evidence type="ECO:0000256" key="1">
    <source>
        <dbReference type="ARBA" id="ARBA00008857"/>
    </source>
</evidence>
<accession>A0ABT5F2L3</accession>
<comment type="caution">
    <text evidence="6">The sequence shown here is derived from an EMBL/GenBank/DDBJ whole genome shotgun (WGS) entry which is preliminary data.</text>
</comment>
<dbReference type="InterPro" id="IPR011010">
    <property type="entry name" value="DNA_brk_join_enz"/>
</dbReference>
<comment type="similarity">
    <text evidence="1">Belongs to the 'phage' integrase family.</text>
</comment>
<protein>
    <recommendedName>
        <fullName evidence="8">Tyr recombinase domain-containing protein</fullName>
    </recommendedName>
</protein>
<keyword evidence="2" id="KW-0229">DNA integration</keyword>
<keyword evidence="7" id="KW-1185">Reference proteome</keyword>
<evidence type="ECO:0000313" key="6">
    <source>
        <dbReference type="EMBL" id="MDC0747839.1"/>
    </source>
</evidence>
<proteinExistence type="inferred from homology"/>
<evidence type="ECO:0000256" key="2">
    <source>
        <dbReference type="ARBA" id="ARBA00022908"/>
    </source>
</evidence>
<dbReference type="InterPro" id="IPR050808">
    <property type="entry name" value="Phage_Integrase"/>
</dbReference>
<organism evidence="6 7">
    <name type="scientific">Polyangium mundeleinium</name>
    <dbReference type="NCBI Taxonomy" id="2995306"/>
    <lineage>
        <taxon>Bacteria</taxon>
        <taxon>Pseudomonadati</taxon>
        <taxon>Myxococcota</taxon>
        <taxon>Polyangia</taxon>
        <taxon>Polyangiales</taxon>
        <taxon>Polyangiaceae</taxon>
        <taxon>Polyangium</taxon>
    </lineage>
</organism>
<dbReference type="Proteomes" id="UP001221411">
    <property type="component" value="Unassembled WGS sequence"/>
</dbReference>
<evidence type="ECO:0000256" key="5">
    <source>
        <dbReference type="SAM" id="MobiDB-lite"/>
    </source>
</evidence>
<feature type="compositionally biased region" description="Basic residues" evidence="5">
    <location>
        <begin position="240"/>
        <end position="251"/>
    </location>
</feature>
<dbReference type="Gene3D" id="1.10.150.130">
    <property type="match status" value="1"/>
</dbReference>
<dbReference type="InterPro" id="IPR013762">
    <property type="entry name" value="Integrase-like_cat_sf"/>
</dbReference>
<feature type="compositionally biased region" description="Basic and acidic residues" evidence="5">
    <location>
        <begin position="214"/>
        <end position="224"/>
    </location>
</feature>
<dbReference type="RefSeq" id="WP_271926527.1">
    <property type="nucleotide sequence ID" value="NZ_JAQNDO010000001.1"/>
</dbReference>
<gene>
    <name evidence="6" type="ORF">POL67_41290</name>
</gene>
<feature type="region of interest" description="Disordered" evidence="5">
    <location>
        <begin position="209"/>
        <end position="251"/>
    </location>
</feature>
<evidence type="ECO:0008006" key="8">
    <source>
        <dbReference type="Google" id="ProtNLM"/>
    </source>
</evidence>